<dbReference type="InterPro" id="IPR000157">
    <property type="entry name" value="TIR_dom"/>
</dbReference>
<comment type="catalytic activity">
    <reaction evidence="4">
        <text>NAD(+) + H2O = ADP-D-ribose + nicotinamide + H(+)</text>
        <dbReference type="Rhea" id="RHEA:16301"/>
        <dbReference type="ChEBI" id="CHEBI:15377"/>
        <dbReference type="ChEBI" id="CHEBI:15378"/>
        <dbReference type="ChEBI" id="CHEBI:17154"/>
        <dbReference type="ChEBI" id="CHEBI:57540"/>
        <dbReference type="ChEBI" id="CHEBI:57967"/>
        <dbReference type="EC" id="3.2.2.6"/>
    </reaction>
    <physiologicalReaction direction="left-to-right" evidence="4">
        <dbReference type="Rhea" id="RHEA:16302"/>
    </physiologicalReaction>
</comment>
<evidence type="ECO:0000256" key="3">
    <source>
        <dbReference type="ARBA" id="ARBA00023027"/>
    </source>
</evidence>
<dbReference type="GO" id="GO:0007165">
    <property type="term" value="P:signal transduction"/>
    <property type="evidence" value="ECO:0007669"/>
    <property type="project" value="InterPro"/>
</dbReference>
<evidence type="ECO:0000256" key="1">
    <source>
        <dbReference type="ARBA" id="ARBA00011982"/>
    </source>
</evidence>
<dbReference type="EMBL" id="AWUE01014565">
    <property type="protein sequence ID" value="OMP03096.1"/>
    <property type="molecule type" value="Genomic_DNA"/>
</dbReference>
<dbReference type="GO" id="GO:0061809">
    <property type="term" value="F:NAD+ nucleosidase activity, cyclic ADP-ribose generating"/>
    <property type="evidence" value="ECO:0007669"/>
    <property type="project" value="UniProtKB-EC"/>
</dbReference>
<evidence type="ECO:0000256" key="2">
    <source>
        <dbReference type="ARBA" id="ARBA00022801"/>
    </source>
</evidence>
<evidence type="ECO:0000256" key="4">
    <source>
        <dbReference type="ARBA" id="ARBA00047304"/>
    </source>
</evidence>
<keyword evidence="3" id="KW-0520">NAD</keyword>
<dbReference type="OrthoDB" id="6160824at2759"/>
<dbReference type="EC" id="3.2.2.6" evidence="1"/>
<dbReference type="PANTHER" id="PTHR32009:SF39">
    <property type="entry name" value="TIR DOMAIN-CONTAINING PROTEIN"/>
    <property type="match status" value="1"/>
</dbReference>
<name>A0A1R3K7S0_9ROSI</name>
<dbReference type="Proteomes" id="UP000187203">
    <property type="component" value="Unassembled WGS sequence"/>
</dbReference>
<organism evidence="6 7">
    <name type="scientific">Corchorus olitorius</name>
    <dbReference type="NCBI Taxonomy" id="93759"/>
    <lineage>
        <taxon>Eukaryota</taxon>
        <taxon>Viridiplantae</taxon>
        <taxon>Streptophyta</taxon>
        <taxon>Embryophyta</taxon>
        <taxon>Tracheophyta</taxon>
        <taxon>Spermatophyta</taxon>
        <taxon>Magnoliopsida</taxon>
        <taxon>eudicotyledons</taxon>
        <taxon>Gunneridae</taxon>
        <taxon>Pentapetalae</taxon>
        <taxon>rosids</taxon>
        <taxon>malvids</taxon>
        <taxon>Malvales</taxon>
        <taxon>Malvaceae</taxon>
        <taxon>Grewioideae</taxon>
        <taxon>Apeibeae</taxon>
        <taxon>Corchorus</taxon>
    </lineage>
</organism>
<dbReference type="Gene3D" id="3.40.50.10140">
    <property type="entry name" value="Toll/interleukin-1 receptor homology (TIR) domain"/>
    <property type="match status" value="1"/>
</dbReference>
<evidence type="ECO:0000313" key="6">
    <source>
        <dbReference type="EMBL" id="OMP03096.1"/>
    </source>
</evidence>
<keyword evidence="7" id="KW-1185">Reference proteome</keyword>
<evidence type="ECO:0000313" key="7">
    <source>
        <dbReference type="Proteomes" id="UP000187203"/>
    </source>
</evidence>
<comment type="caution">
    <text evidence="6">The sequence shown here is derived from an EMBL/GenBank/DDBJ whole genome shotgun (WGS) entry which is preliminary data.</text>
</comment>
<gene>
    <name evidence="6" type="ORF">COLO4_10637</name>
</gene>
<sequence length="70" mass="8004">MDRKRTEGHVVLPIFYHVEPSDVRKHGGSFKDSFDQQQTKNSGEAERWRAALTQVGYIKGFHIAGGIFDR</sequence>
<evidence type="ECO:0000259" key="5">
    <source>
        <dbReference type="Pfam" id="PF01582"/>
    </source>
</evidence>
<dbReference type="Pfam" id="PF01582">
    <property type="entry name" value="TIR"/>
    <property type="match status" value="1"/>
</dbReference>
<dbReference type="InterPro" id="IPR035897">
    <property type="entry name" value="Toll_tir_struct_dom_sf"/>
</dbReference>
<feature type="domain" description="TIR" evidence="5">
    <location>
        <begin position="2"/>
        <end position="63"/>
    </location>
</feature>
<proteinExistence type="predicted"/>
<keyword evidence="2" id="KW-0378">Hydrolase</keyword>
<dbReference type="AlphaFoldDB" id="A0A1R3K7S0"/>
<accession>A0A1R3K7S0</accession>
<reference evidence="7" key="1">
    <citation type="submission" date="2013-09" db="EMBL/GenBank/DDBJ databases">
        <title>Corchorus olitorius genome sequencing.</title>
        <authorList>
            <person name="Alam M."/>
            <person name="Haque M.S."/>
            <person name="Islam M.S."/>
            <person name="Emdad E.M."/>
            <person name="Islam M.M."/>
            <person name="Ahmed B."/>
            <person name="Halim A."/>
            <person name="Hossen Q.M.M."/>
            <person name="Hossain M.Z."/>
            <person name="Ahmed R."/>
            <person name="Khan M.M."/>
            <person name="Islam R."/>
            <person name="Rashid M.M."/>
            <person name="Khan S.A."/>
            <person name="Rahman M.S."/>
            <person name="Alam M."/>
            <person name="Yahiya A.S."/>
            <person name="Khan M.S."/>
            <person name="Azam M.S."/>
            <person name="Haque T."/>
            <person name="Lashkar M.Z.H."/>
            <person name="Akhand A.I."/>
            <person name="Morshed G."/>
            <person name="Roy S."/>
            <person name="Uddin K.S."/>
            <person name="Rabeya T."/>
            <person name="Hossain A.S."/>
            <person name="Chowdhury A."/>
            <person name="Snigdha A.R."/>
            <person name="Mortoza M.S."/>
            <person name="Matin S.A."/>
            <person name="Hoque S.M.E."/>
            <person name="Islam M.K."/>
            <person name="Roy D.K."/>
            <person name="Haider R."/>
            <person name="Moosa M.M."/>
            <person name="Elias S.M."/>
            <person name="Hasan A.M."/>
            <person name="Jahan S."/>
            <person name="Shafiuddin M."/>
            <person name="Mahmood N."/>
            <person name="Shommy N.S."/>
        </authorList>
    </citation>
    <scope>NUCLEOTIDE SEQUENCE [LARGE SCALE GENOMIC DNA]</scope>
    <source>
        <strain evidence="7">cv. O-4</strain>
    </source>
</reference>
<dbReference type="PANTHER" id="PTHR32009">
    <property type="entry name" value="TMV RESISTANCE PROTEIN N-LIKE"/>
    <property type="match status" value="1"/>
</dbReference>
<protein>
    <recommendedName>
        <fullName evidence="1">ADP-ribosyl cyclase/cyclic ADP-ribose hydrolase</fullName>
        <ecNumber evidence="1">3.2.2.6</ecNumber>
    </recommendedName>
</protein>
<dbReference type="SUPFAM" id="SSF52200">
    <property type="entry name" value="Toll/Interleukin receptor TIR domain"/>
    <property type="match status" value="1"/>
</dbReference>